<dbReference type="Proteomes" id="UP000294844">
    <property type="component" value="Unassembled WGS sequence"/>
</dbReference>
<evidence type="ECO:0000313" key="5">
    <source>
        <dbReference type="Proteomes" id="UP000294844"/>
    </source>
</evidence>
<dbReference type="AlphaFoldDB" id="A0A4R8SAB0"/>
<comment type="caution">
    <text evidence="3">The sequence shown here is derived from an EMBL/GenBank/DDBJ whole genome shotgun (WGS) entry which is preliminary data.</text>
</comment>
<dbReference type="OrthoDB" id="4764341at2"/>
<accession>A0A4R8SAB0</accession>
<keyword evidence="2" id="KW-0732">Signal</keyword>
<feature type="chain" id="PRO_5039145208" evidence="2">
    <location>
        <begin position="23"/>
        <end position="97"/>
    </location>
</feature>
<evidence type="ECO:0000313" key="3">
    <source>
        <dbReference type="EMBL" id="TDZ90266.1"/>
    </source>
</evidence>
<sequence length="97" mass="9124" precursor="true">MIRSLCAAIVSIGLAVALTVPASAELPSPHPAPYGPVDAPGQLPALNMSRGTRLPASMSGSLGPQISGGVDGAGASGGVKASAGFGDGTLGSSAATP</sequence>
<gene>
    <name evidence="4" type="ORF">CCUG60883_04915</name>
    <name evidence="3" type="ORF">CCUG60885_04912</name>
</gene>
<evidence type="ECO:0000256" key="1">
    <source>
        <dbReference type="SAM" id="MobiDB-lite"/>
    </source>
</evidence>
<name>A0A4R8SAB0_9MYCO</name>
<protein>
    <submittedName>
        <fullName evidence="3">Uncharacterized protein</fullName>
    </submittedName>
</protein>
<reference evidence="5 6" key="1">
    <citation type="journal article" date="2019" name="Sci. Rep.">
        <title>Extended insight into the Mycobacterium chelonae-abscessus complex through whole genome sequencing of Mycobacterium salmoniphilum outbreak and Mycobacterium salmoniphilum-like strains.</title>
        <authorList>
            <person name="Behra P.R.K."/>
            <person name="Das S."/>
            <person name="Pettersson B.M.F."/>
            <person name="Shirreff L."/>
            <person name="DuCote T."/>
            <person name="Jacobsson K.G."/>
            <person name="Ennis D.G."/>
            <person name="Kirsebom L.A."/>
        </authorList>
    </citation>
    <scope>NUCLEOTIDE SEQUENCE [LARGE SCALE GENOMIC DNA]</scope>
    <source>
        <strain evidence="4 5">CCUG 60883</strain>
        <strain evidence="3 6">CCUG 60885</strain>
    </source>
</reference>
<dbReference type="EMBL" id="PECM01000015">
    <property type="protein sequence ID" value="TEA00232.1"/>
    <property type="molecule type" value="Genomic_DNA"/>
</dbReference>
<proteinExistence type="predicted"/>
<evidence type="ECO:0000313" key="4">
    <source>
        <dbReference type="EMBL" id="TEA00232.1"/>
    </source>
</evidence>
<evidence type="ECO:0000256" key="2">
    <source>
        <dbReference type="SAM" id="SignalP"/>
    </source>
</evidence>
<evidence type="ECO:0000313" key="6">
    <source>
        <dbReference type="Proteomes" id="UP000295685"/>
    </source>
</evidence>
<organism evidence="3 6">
    <name type="scientific">Mycobacteroides salmoniphilum</name>
    <dbReference type="NCBI Taxonomy" id="404941"/>
    <lineage>
        <taxon>Bacteria</taxon>
        <taxon>Bacillati</taxon>
        <taxon>Actinomycetota</taxon>
        <taxon>Actinomycetes</taxon>
        <taxon>Mycobacteriales</taxon>
        <taxon>Mycobacteriaceae</taxon>
        <taxon>Mycobacteroides</taxon>
    </lineage>
</organism>
<dbReference type="Proteomes" id="UP000295685">
    <property type="component" value="Unassembled WGS sequence"/>
</dbReference>
<dbReference type="RefSeq" id="WP_078360054.1">
    <property type="nucleotide sequence ID" value="NZ_PECK01000012.1"/>
</dbReference>
<keyword evidence="5" id="KW-1185">Reference proteome</keyword>
<feature type="region of interest" description="Disordered" evidence="1">
    <location>
        <begin position="25"/>
        <end position="97"/>
    </location>
</feature>
<feature type="signal peptide" evidence="2">
    <location>
        <begin position="1"/>
        <end position="22"/>
    </location>
</feature>
<dbReference type="EMBL" id="PECK01000012">
    <property type="protein sequence ID" value="TDZ90266.1"/>
    <property type="molecule type" value="Genomic_DNA"/>
</dbReference>